<dbReference type="Pfam" id="PF00121">
    <property type="entry name" value="TIM"/>
    <property type="match status" value="1"/>
</dbReference>
<dbReference type="GO" id="GO:0006096">
    <property type="term" value="P:glycolytic process"/>
    <property type="evidence" value="ECO:0007669"/>
    <property type="project" value="UniProtKB-UniRule"/>
</dbReference>
<dbReference type="GO" id="GO:0005829">
    <property type="term" value="C:cytosol"/>
    <property type="evidence" value="ECO:0007669"/>
    <property type="project" value="TreeGrafter"/>
</dbReference>
<dbReference type="Proteomes" id="UP000234271">
    <property type="component" value="Chromosome"/>
</dbReference>
<dbReference type="GO" id="GO:0019563">
    <property type="term" value="P:glycerol catabolic process"/>
    <property type="evidence" value="ECO:0007669"/>
    <property type="project" value="TreeGrafter"/>
</dbReference>
<evidence type="ECO:0000256" key="2">
    <source>
        <dbReference type="ARBA" id="ARBA00004742"/>
    </source>
</evidence>
<keyword evidence="16" id="KW-1185">Reference proteome</keyword>
<dbReference type="InterPro" id="IPR000652">
    <property type="entry name" value="Triosephosphate_isomerase"/>
</dbReference>
<feature type="binding site" evidence="13">
    <location>
        <position position="213"/>
    </location>
    <ligand>
        <name>substrate</name>
    </ligand>
</feature>
<evidence type="ECO:0000256" key="3">
    <source>
        <dbReference type="ARBA" id="ARBA00004939"/>
    </source>
</evidence>
<feature type="active site" description="Electrophile" evidence="13">
    <location>
        <position position="94"/>
    </location>
</feature>
<protein>
    <recommendedName>
        <fullName evidence="7 13">Triosephosphate isomerase</fullName>
        <shortName evidence="13">TIM</shortName>
        <shortName evidence="13">TPI</shortName>
        <ecNumber evidence="6 13">5.3.1.1</ecNumber>
    </recommendedName>
    <alternativeName>
        <fullName evidence="13">Triose-phosphate isomerase</fullName>
    </alternativeName>
</protein>
<evidence type="ECO:0000256" key="5">
    <source>
        <dbReference type="ARBA" id="ARBA00011738"/>
    </source>
</evidence>
<keyword evidence="10 13" id="KW-0324">Glycolysis</keyword>
<comment type="pathway">
    <text evidence="2 13 14">Carbohydrate biosynthesis; gluconeogenesis.</text>
</comment>
<sequence length="253" mass="26967">MRQKLVAGNWKMNGSMQANQQLLENLKQGVTHIQAEIAVCPPFPYLLQVKELLKNTAIRYGAQNVSHESDGAFTGEVSAAMLVDLACTYVLVGHSERRTLYAETDEGVAEKFVVAQRAGLIPILCVGESLTERESGDTEKVVERQLNAVLTVAGVGAFSKSVIAYEPVWAIGTGKTASAEQAQAVHTFIRQHLAKQPQGTAVAQTVQILYGGSVKANNATELFAMPDIDGGLIGGASLKADDFLAICQAAHSV</sequence>
<comment type="subcellular location">
    <subcellularLocation>
        <location evidence="13 14">Cytoplasm</location>
    </subcellularLocation>
</comment>
<accession>A0A2N9YBL3</accession>
<dbReference type="AlphaFoldDB" id="A0A2N9YBL3"/>
<keyword evidence="8 13" id="KW-0312">Gluconeogenesis</keyword>
<dbReference type="RefSeq" id="WP_062148713.1">
    <property type="nucleotide sequence ID" value="NZ_CP012373.2"/>
</dbReference>
<dbReference type="GO" id="GO:0046166">
    <property type="term" value="P:glyceraldehyde-3-phosphate biosynthetic process"/>
    <property type="evidence" value="ECO:0007669"/>
    <property type="project" value="TreeGrafter"/>
</dbReference>
<evidence type="ECO:0000313" key="15">
    <source>
        <dbReference type="EMBL" id="AUI67809.1"/>
    </source>
</evidence>
<dbReference type="GO" id="GO:0004807">
    <property type="term" value="F:triose-phosphate isomerase activity"/>
    <property type="evidence" value="ECO:0007669"/>
    <property type="project" value="UniProtKB-UniRule"/>
</dbReference>
<comment type="subunit">
    <text evidence="5 13 14">Homodimer.</text>
</comment>
<dbReference type="FunFam" id="3.20.20.70:FF:000020">
    <property type="entry name" value="Triosephosphate isomerase"/>
    <property type="match status" value="1"/>
</dbReference>
<dbReference type="Gene3D" id="3.20.20.70">
    <property type="entry name" value="Aldolase class I"/>
    <property type="match status" value="1"/>
</dbReference>
<reference evidence="16" key="1">
    <citation type="submission" date="2016-12" db="EMBL/GenBank/DDBJ databases">
        <title>Complete Genome Sequence of Beggiatoa leptomitiformis D-401.</title>
        <authorList>
            <person name="Fomenkov A."/>
            <person name="Vincze T."/>
            <person name="Grabovich M."/>
            <person name="Anton B.P."/>
            <person name="Dubinina G."/>
            <person name="Orlova M."/>
            <person name="Belousova E."/>
            <person name="Roberts R.J."/>
        </authorList>
    </citation>
    <scope>NUCLEOTIDE SEQUENCE [LARGE SCALE GENOMIC DNA]</scope>
    <source>
        <strain evidence="16">D-401</strain>
    </source>
</reference>
<dbReference type="CDD" id="cd00311">
    <property type="entry name" value="TIM"/>
    <property type="match status" value="1"/>
</dbReference>
<evidence type="ECO:0000256" key="14">
    <source>
        <dbReference type="RuleBase" id="RU363013"/>
    </source>
</evidence>
<feature type="active site" description="Proton acceptor" evidence="13">
    <location>
        <position position="166"/>
    </location>
</feature>
<dbReference type="InterPro" id="IPR022896">
    <property type="entry name" value="TrioseP_Isoase_bac/euk"/>
</dbReference>
<dbReference type="GO" id="GO:0006094">
    <property type="term" value="P:gluconeogenesis"/>
    <property type="evidence" value="ECO:0007669"/>
    <property type="project" value="UniProtKB-UniRule"/>
</dbReference>
<dbReference type="SUPFAM" id="SSF51351">
    <property type="entry name" value="Triosephosphate isomerase (TIM)"/>
    <property type="match status" value="1"/>
</dbReference>
<dbReference type="PROSITE" id="PS00171">
    <property type="entry name" value="TIM_1"/>
    <property type="match status" value="1"/>
</dbReference>
<dbReference type="STRING" id="288004.AL038_02815"/>
<dbReference type="UniPathway" id="UPA00138"/>
<evidence type="ECO:0000313" key="16">
    <source>
        <dbReference type="Proteomes" id="UP000234271"/>
    </source>
</evidence>
<comment type="function">
    <text evidence="12 13">Involved in the gluconeogenesis. Catalyzes stereospecifically the conversion of dihydroxyacetone phosphate (DHAP) to D-glyceraldehyde-3-phosphate (G3P).</text>
</comment>
<dbReference type="InterPro" id="IPR020861">
    <property type="entry name" value="Triosephosphate_isomerase_AS"/>
</dbReference>
<name>A0A2N9YBL3_9GAMM</name>
<dbReference type="PANTHER" id="PTHR21139">
    <property type="entry name" value="TRIOSEPHOSPHATE ISOMERASE"/>
    <property type="match status" value="1"/>
</dbReference>
<keyword evidence="9 13" id="KW-0963">Cytoplasm</keyword>
<dbReference type="PROSITE" id="PS51440">
    <property type="entry name" value="TIM_2"/>
    <property type="match status" value="1"/>
</dbReference>
<evidence type="ECO:0000256" key="8">
    <source>
        <dbReference type="ARBA" id="ARBA00022432"/>
    </source>
</evidence>
<comment type="pathway">
    <text evidence="3">Carbohydrate metabolism; erythritol degradation.</text>
</comment>
<dbReference type="NCBIfam" id="TIGR00419">
    <property type="entry name" value="tim"/>
    <property type="match status" value="1"/>
</dbReference>
<evidence type="ECO:0000256" key="7">
    <source>
        <dbReference type="ARBA" id="ARBA00019397"/>
    </source>
</evidence>
<dbReference type="OrthoDB" id="9809429at2"/>
<feature type="binding site" evidence="13">
    <location>
        <begin position="9"/>
        <end position="11"/>
    </location>
    <ligand>
        <name>substrate</name>
    </ligand>
</feature>
<dbReference type="InterPro" id="IPR035990">
    <property type="entry name" value="TIM_sf"/>
</dbReference>
<comment type="catalytic activity">
    <reaction evidence="1 13 14">
        <text>D-glyceraldehyde 3-phosphate = dihydroxyacetone phosphate</text>
        <dbReference type="Rhea" id="RHEA:18585"/>
        <dbReference type="ChEBI" id="CHEBI:57642"/>
        <dbReference type="ChEBI" id="CHEBI:59776"/>
        <dbReference type="EC" id="5.3.1.1"/>
    </reaction>
</comment>
<dbReference type="PANTHER" id="PTHR21139:SF42">
    <property type="entry name" value="TRIOSEPHOSPHATE ISOMERASE"/>
    <property type="match status" value="1"/>
</dbReference>
<evidence type="ECO:0000256" key="6">
    <source>
        <dbReference type="ARBA" id="ARBA00011940"/>
    </source>
</evidence>
<evidence type="ECO:0000256" key="4">
    <source>
        <dbReference type="ARBA" id="ARBA00007422"/>
    </source>
</evidence>
<dbReference type="HAMAP" id="MF_00147_B">
    <property type="entry name" value="TIM_B"/>
    <property type="match status" value="1"/>
</dbReference>
<evidence type="ECO:0000256" key="12">
    <source>
        <dbReference type="ARBA" id="ARBA00055680"/>
    </source>
</evidence>
<comment type="similarity">
    <text evidence="4 13 14">Belongs to the triosephosphate isomerase family.</text>
</comment>
<feature type="binding site" evidence="13">
    <location>
        <begin position="234"/>
        <end position="235"/>
    </location>
    <ligand>
        <name>substrate</name>
    </ligand>
</feature>
<gene>
    <name evidence="13" type="primary">tpiA</name>
    <name evidence="15" type="ORF">BLE401_03235</name>
</gene>
<dbReference type="EMBL" id="CP018889">
    <property type="protein sequence ID" value="AUI67809.1"/>
    <property type="molecule type" value="Genomic_DNA"/>
</dbReference>
<evidence type="ECO:0000256" key="9">
    <source>
        <dbReference type="ARBA" id="ARBA00022490"/>
    </source>
</evidence>
<evidence type="ECO:0000256" key="1">
    <source>
        <dbReference type="ARBA" id="ARBA00000474"/>
    </source>
</evidence>
<dbReference type="EC" id="5.3.1.1" evidence="6 13"/>
<dbReference type="UniPathway" id="UPA00109">
    <property type="reaction ID" value="UER00189"/>
</dbReference>
<evidence type="ECO:0000256" key="10">
    <source>
        <dbReference type="ARBA" id="ARBA00023152"/>
    </source>
</evidence>
<evidence type="ECO:0000256" key="11">
    <source>
        <dbReference type="ARBA" id="ARBA00023235"/>
    </source>
</evidence>
<proteinExistence type="inferred from homology"/>
<feature type="binding site" evidence="13">
    <location>
        <position position="172"/>
    </location>
    <ligand>
        <name>substrate</name>
    </ligand>
</feature>
<evidence type="ECO:0000256" key="13">
    <source>
        <dbReference type="HAMAP-Rule" id="MF_00147"/>
    </source>
</evidence>
<keyword evidence="11 13" id="KW-0413">Isomerase</keyword>
<dbReference type="InterPro" id="IPR013785">
    <property type="entry name" value="Aldolase_TIM"/>
</dbReference>
<comment type="pathway">
    <text evidence="13 14">Carbohydrate degradation; glycolysis; D-glyceraldehyde 3-phosphate from glycerone phosphate: step 1/1.</text>
</comment>
<organism evidence="15 16">
    <name type="scientific">Beggiatoa leptomitoformis</name>
    <dbReference type="NCBI Taxonomy" id="288004"/>
    <lineage>
        <taxon>Bacteria</taxon>
        <taxon>Pseudomonadati</taxon>
        <taxon>Pseudomonadota</taxon>
        <taxon>Gammaproteobacteria</taxon>
        <taxon>Thiotrichales</taxon>
        <taxon>Thiotrichaceae</taxon>
        <taxon>Beggiatoa</taxon>
    </lineage>
</organism>
<dbReference type="KEGG" id="blep:AL038_02815"/>